<dbReference type="SUPFAM" id="SSF52172">
    <property type="entry name" value="CheY-like"/>
    <property type="match status" value="1"/>
</dbReference>
<dbReference type="InterPro" id="IPR009057">
    <property type="entry name" value="Homeodomain-like_sf"/>
</dbReference>
<feature type="domain" description="Response regulatory" evidence="10">
    <location>
        <begin position="3"/>
        <end position="120"/>
    </location>
</feature>
<dbReference type="GO" id="GO:0043565">
    <property type="term" value="F:sequence-specific DNA binding"/>
    <property type="evidence" value="ECO:0007669"/>
    <property type="project" value="InterPro"/>
</dbReference>
<dbReference type="Gene3D" id="1.10.10.60">
    <property type="entry name" value="Homeodomain-like"/>
    <property type="match status" value="2"/>
</dbReference>
<dbReference type="InterPro" id="IPR018062">
    <property type="entry name" value="HTH_AraC-typ_CS"/>
</dbReference>
<dbReference type="GO" id="GO:0000160">
    <property type="term" value="P:phosphorelay signal transduction system"/>
    <property type="evidence" value="ECO:0007669"/>
    <property type="project" value="UniProtKB-KW"/>
</dbReference>
<evidence type="ECO:0000256" key="8">
    <source>
        <dbReference type="PROSITE-ProRule" id="PRU00169"/>
    </source>
</evidence>
<evidence type="ECO:0000256" key="5">
    <source>
        <dbReference type="ARBA" id="ARBA00023015"/>
    </source>
</evidence>
<dbReference type="PANTHER" id="PTHR42713">
    <property type="entry name" value="HISTIDINE KINASE-RELATED"/>
    <property type="match status" value="1"/>
</dbReference>
<proteinExistence type="predicted"/>
<evidence type="ECO:0000313" key="11">
    <source>
        <dbReference type="EMBL" id="GIP15921.1"/>
    </source>
</evidence>
<dbReference type="SMART" id="SM00342">
    <property type="entry name" value="HTH_ARAC"/>
    <property type="match status" value="1"/>
</dbReference>
<keyword evidence="7" id="KW-0804">Transcription</keyword>
<dbReference type="PRINTS" id="PR00032">
    <property type="entry name" value="HTHARAC"/>
</dbReference>
<dbReference type="GO" id="GO:0005737">
    <property type="term" value="C:cytoplasm"/>
    <property type="evidence" value="ECO:0007669"/>
    <property type="project" value="UniProtKB-SubCell"/>
</dbReference>
<dbReference type="InterPro" id="IPR011006">
    <property type="entry name" value="CheY-like_superfamily"/>
</dbReference>
<gene>
    <name evidence="11" type="ORF">J40TS1_15630</name>
</gene>
<keyword evidence="5" id="KW-0805">Transcription regulation</keyword>
<name>A0A920CWG9_9BACL</name>
<evidence type="ECO:0000256" key="6">
    <source>
        <dbReference type="ARBA" id="ARBA00023125"/>
    </source>
</evidence>
<dbReference type="PROSITE" id="PS00041">
    <property type="entry name" value="HTH_ARAC_FAMILY_1"/>
    <property type="match status" value="1"/>
</dbReference>
<evidence type="ECO:0000259" key="9">
    <source>
        <dbReference type="PROSITE" id="PS01124"/>
    </source>
</evidence>
<comment type="subcellular location">
    <subcellularLocation>
        <location evidence="1">Cytoplasm</location>
    </subcellularLocation>
</comment>
<feature type="domain" description="HTH araC/xylS-type" evidence="9">
    <location>
        <begin position="438"/>
        <end position="534"/>
    </location>
</feature>
<keyword evidence="3 8" id="KW-0597">Phosphoprotein</keyword>
<sequence length="534" mass="61890">MIKAIIIDDDMTTIDGLSNAVPWQRYNIELCATASNGQEGLALIEQHHPQLILTDIYMPVMDGIEMLKRVRAAGNDAEVIILSGYEDFKYAQSAVKLRVADYLSKPATIMEIEEVLRAVTERIAASRQGAQEGEELRELLELHRPVTRKLLQQGLLEANFTRTPFFEKACKQLQLSFDNQAFTIVLLEYGIPRSRHDVKRSDLYIYTYALSNLIEELSQDSREVLLANIEQHTIALIVRMPKHLREETIKQRVKYVAGQYTEKIKMYLKLEVWAAIGKTVYSVHELAAAFSAALDLLSKREYVHQQWLMEDQAEASQHAQELPRLTESYQQLIRHLLDGQQEMVEHGIGSISASLQQYEGLTVHMLKNAIVELIGMLTVALYDEGILFEDLQLRQQWHKEIDRIHHLNDYIDYMSELMLQACQVLANRGSHKHQRTVDFMKRYVQEHYSEDFTLDDIADKVFLTRNYLSQLFKQVTGENYNSYITRIRMEKAKEMMLSGKYKLYEISQMVGYKNNAYFSQQFKKYTGKSPSEFC</sequence>
<dbReference type="Pfam" id="PF00072">
    <property type="entry name" value="Response_reg"/>
    <property type="match status" value="1"/>
</dbReference>
<dbReference type="GO" id="GO:0003700">
    <property type="term" value="F:DNA-binding transcription factor activity"/>
    <property type="evidence" value="ECO:0007669"/>
    <property type="project" value="InterPro"/>
</dbReference>
<dbReference type="Gene3D" id="3.40.50.2300">
    <property type="match status" value="1"/>
</dbReference>
<dbReference type="SUPFAM" id="SSF46689">
    <property type="entry name" value="Homeodomain-like"/>
    <property type="match status" value="2"/>
</dbReference>
<dbReference type="InterPro" id="IPR020449">
    <property type="entry name" value="Tscrpt_reg_AraC-type_HTH"/>
</dbReference>
<keyword evidence="2" id="KW-0963">Cytoplasm</keyword>
<reference evidence="11" key="1">
    <citation type="submission" date="2021-03" db="EMBL/GenBank/DDBJ databases">
        <title>Antimicrobial resistance genes in bacteria isolated from Japanese honey, and their potential for conferring macrolide and lincosamide resistance in the American foulbrood pathogen Paenibacillus larvae.</title>
        <authorList>
            <person name="Okamoto M."/>
            <person name="Kumagai M."/>
            <person name="Kanamori H."/>
            <person name="Takamatsu D."/>
        </authorList>
    </citation>
    <scope>NUCLEOTIDE SEQUENCE</scope>
    <source>
        <strain evidence="11">J40TS1</strain>
    </source>
</reference>
<dbReference type="PANTHER" id="PTHR42713:SF3">
    <property type="entry name" value="TRANSCRIPTIONAL REGULATORY PROTEIN HPTR"/>
    <property type="match status" value="1"/>
</dbReference>
<evidence type="ECO:0000256" key="2">
    <source>
        <dbReference type="ARBA" id="ARBA00022490"/>
    </source>
</evidence>
<dbReference type="EMBL" id="BOSE01000002">
    <property type="protein sequence ID" value="GIP15921.1"/>
    <property type="molecule type" value="Genomic_DNA"/>
</dbReference>
<dbReference type="PROSITE" id="PS01124">
    <property type="entry name" value="HTH_ARAC_FAMILY_2"/>
    <property type="match status" value="1"/>
</dbReference>
<dbReference type="InterPro" id="IPR001789">
    <property type="entry name" value="Sig_transdc_resp-reg_receiver"/>
</dbReference>
<comment type="caution">
    <text evidence="11">The sequence shown here is derived from an EMBL/GenBank/DDBJ whole genome shotgun (WGS) entry which is preliminary data.</text>
</comment>
<keyword evidence="4" id="KW-0902">Two-component regulatory system</keyword>
<dbReference type="Proteomes" id="UP000683139">
    <property type="component" value="Unassembled WGS sequence"/>
</dbReference>
<feature type="modified residue" description="4-aspartylphosphate" evidence="8">
    <location>
        <position position="55"/>
    </location>
</feature>
<dbReference type="InterPro" id="IPR051552">
    <property type="entry name" value="HptR"/>
</dbReference>
<keyword evidence="12" id="KW-1185">Reference proteome</keyword>
<evidence type="ECO:0000313" key="12">
    <source>
        <dbReference type="Proteomes" id="UP000683139"/>
    </source>
</evidence>
<dbReference type="SMART" id="SM00448">
    <property type="entry name" value="REC"/>
    <property type="match status" value="1"/>
</dbReference>
<keyword evidence="6" id="KW-0238">DNA-binding</keyword>
<dbReference type="InterPro" id="IPR018060">
    <property type="entry name" value="HTH_AraC"/>
</dbReference>
<protein>
    <submittedName>
        <fullName evidence="11">AraC family transcriptional regulator</fullName>
    </submittedName>
</protein>
<evidence type="ECO:0000256" key="3">
    <source>
        <dbReference type="ARBA" id="ARBA00022553"/>
    </source>
</evidence>
<evidence type="ECO:0000259" key="10">
    <source>
        <dbReference type="PROSITE" id="PS50110"/>
    </source>
</evidence>
<dbReference type="AlphaFoldDB" id="A0A920CWG9"/>
<evidence type="ECO:0000256" key="7">
    <source>
        <dbReference type="ARBA" id="ARBA00023163"/>
    </source>
</evidence>
<evidence type="ECO:0000256" key="4">
    <source>
        <dbReference type="ARBA" id="ARBA00023012"/>
    </source>
</evidence>
<dbReference type="PROSITE" id="PS50110">
    <property type="entry name" value="RESPONSE_REGULATORY"/>
    <property type="match status" value="1"/>
</dbReference>
<evidence type="ECO:0000256" key="1">
    <source>
        <dbReference type="ARBA" id="ARBA00004496"/>
    </source>
</evidence>
<accession>A0A920CWG9</accession>
<organism evidence="11 12">
    <name type="scientific">Paenibacillus montaniterrae</name>
    <dbReference type="NCBI Taxonomy" id="429341"/>
    <lineage>
        <taxon>Bacteria</taxon>
        <taxon>Bacillati</taxon>
        <taxon>Bacillota</taxon>
        <taxon>Bacilli</taxon>
        <taxon>Bacillales</taxon>
        <taxon>Paenibacillaceae</taxon>
        <taxon>Paenibacillus</taxon>
    </lineage>
</organism>
<dbReference type="Pfam" id="PF12833">
    <property type="entry name" value="HTH_18"/>
    <property type="match status" value="1"/>
</dbReference>
<dbReference type="CDD" id="cd17536">
    <property type="entry name" value="REC_YesN-like"/>
    <property type="match status" value="1"/>
</dbReference>